<evidence type="ECO:0000256" key="5">
    <source>
        <dbReference type="ARBA" id="ARBA00023136"/>
    </source>
</evidence>
<dbReference type="Pfam" id="PF00704">
    <property type="entry name" value="Glyco_hydro_18"/>
    <property type="match status" value="1"/>
</dbReference>
<evidence type="ECO:0000256" key="2">
    <source>
        <dbReference type="ARBA" id="ARBA00008974"/>
    </source>
</evidence>
<comment type="similarity">
    <text evidence="2">Belongs to the purine-cytosine permease (2.A.39) family.</text>
</comment>
<dbReference type="InterPro" id="IPR001223">
    <property type="entry name" value="Glyco_hydro18_cat"/>
</dbReference>
<dbReference type="InterPro" id="IPR001248">
    <property type="entry name" value="Pur-cyt_permease"/>
</dbReference>
<dbReference type="PANTHER" id="PTHR30618">
    <property type="entry name" value="NCS1 FAMILY PURINE/PYRIMIDINE TRANSPORTER"/>
    <property type="match status" value="1"/>
</dbReference>
<protein>
    <recommendedName>
        <fullName evidence="7">GH18 domain-containing protein</fullName>
    </recommendedName>
</protein>
<proteinExistence type="inferred from homology"/>
<organism evidence="8 9">
    <name type="scientific">Cytospora schulzeri</name>
    <dbReference type="NCBI Taxonomy" id="448051"/>
    <lineage>
        <taxon>Eukaryota</taxon>
        <taxon>Fungi</taxon>
        <taxon>Dikarya</taxon>
        <taxon>Ascomycota</taxon>
        <taxon>Pezizomycotina</taxon>
        <taxon>Sordariomycetes</taxon>
        <taxon>Sordariomycetidae</taxon>
        <taxon>Diaporthales</taxon>
        <taxon>Cytosporaceae</taxon>
        <taxon>Cytospora</taxon>
    </lineage>
</organism>
<feature type="domain" description="GH18" evidence="7">
    <location>
        <begin position="490"/>
        <end position="774"/>
    </location>
</feature>
<feature type="transmembrane region" description="Helical" evidence="6">
    <location>
        <begin position="81"/>
        <end position="101"/>
    </location>
</feature>
<evidence type="ECO:0000313" key="8">
    <source>
        <dbReference type="EMBL" id="ROV96532.1"/>
    </source>
</evidence>
<evidence type="ECO:0000256" key="4">
    <source>
        <dbReference type="ARBA" id="ARBA00022989"/>
    </source>
</evidence>
<keyword evidence="5 6" id="KW-0472">Membrane</keyword>
<dbReference type="InterPro" id="IPR017853">
    <property type="entry name" value="GH"/>
</dbReference>
<dbReference type="InterPro" id="IPR045225">
    <property type="entry name" value="Uracil/uridine/allantoin_perm"/>
</dbReference>
<dbReference type="EMBL" id="LKEA01000032">
    <property type="protein sequence ID" value="ROV96532.1"/>
    <property type="molecule type" value="Genomic_DNA"/>
</dbReference>
<name>A0A423VZU7_9PEZI</name>
<comment type="caution">
    <text evidence="8">The sequence shown here is derived from an EMBL/GenBank/DDBJ whole genome shotgun (WGS) entry which is preliminary data.</text>
</comment>
<feature type="transmembrane region" description="Helical" evidence="6">
    <location>
        <begin position="243"/>
        <end position="264"/>
    </location>
</feature>
<keyword evidence="9" id="KW-1185">Reference proteome</keyword>
<evidence type="ECO:0000313" key="9">
    <source>
        <dbReference type="Proteomes" id="UP000283895"/>
    </source>
</evidence>
<dbReference type="Gene3D" id="1.10.4160.10">
    <property type="entry name" value="Hydantoin permease"/>
    <property type="match status" value="1"/>
</dbReference>
<dbReference type="GO" id="GO:0015205">
    <property type="term" value="F:nucleobase transmembrane transporter activity"/>
    <property type="evidence" value="ECO:0007669"/>
    <property type="project" value="TreeGrafter"/>
</dbReference>
<dbReference type="Gene3D" id="3.20.20.80">
    <property type="entry name" value="Glycosidases"/>
    <property type="match status" value="1"/>
</dbReference>
<evidence type="ECO:0000256" key="3">
    <source>
        <dbReference type="ARBA" id="ARBA00022692"/>
    </source>
</evidence>
<dbReference type="SUPFAM" id="SSF51445">
    <property type="entry name" value="(Trans)glycosidases"/>
    <property type="match status" value="1"/>
</dbReference>
<feature type="transmembrane region" description="Helical" evidence="6">
    <location>
        <begin position="52"/>
        <end position="74"/>
    </location>
</feature>
<keyword evidence="4 6" id="KW-1133">Transmembrane helix</keyword>
<feature type="transmembrane region" description="Helical" evidence="6">
    <location>
        <begin position="202"/>
        <end position="223"/>
    </location>
</feature>
<feature type="transmembrane region" description="Helical" evidence="6">
    <location>
        <begin position="376"/>
        <end position="393"/>
    </location>
</feature>
<dbReference type="PANTHER" id="PTHR30618:SF15">
    <property type="entry name" value="NICOTINAMIDE RIBOSIDE TRANSPORTER 1-RELATED"/>
    <property type="match status" value="1"/>
</dbReference>
<gene>
    <name evidence="8" type="ORF">VMCG_07774</name>
</gene>
<dbReference type="CDD" id="cd11482">
    <property type="entry name" value="SLC-NCS1sbd_NRT1-like"/>
    <property type="match status" value="1"/>
</dbReference>
<dbReference type="GO" id="GO:0005975">
    <property type="term" value="P:carbohydrate metabolic process"/>
    <property type="evidence" value="ECO:0007669"/>
    <property type="project" value="InterPro"/>
</dbReference>
<sequence length="827" mass="90399">MASDNKSRTQYWAKRLECPVDEDANYRNTFWCNRDLIPIPEDRRTWTWQGFAGYWVICGINTTAWTAGSTLLSLGLSAPQAMGCMVGVALISALIAVLAGWPGSHLYLGFTVLCRASWGMRGGFWPVLNRIMTACVWMGIQAYWGGQAVKIILRAIIGPKFRDLPNTLPASANVDTASLISFFVFIVIFLPLPMIPPEKLQLPFRIVFVMITATMFGMLGWSVHAAGGAGVLMSAPATSSGSSLSWAAVFGLQSIVGSQASGCLGQSDWTRYAKSPNAALFGQFICAPIFIVVTSVCGILITSAAATIYGEYVWNPFELLLTVQQHSMTPAARAGTFFAGLGFLVDQLALCQMLNGISTGMDMAALCPKWINIRRGCYILTVIAVAICPWNYVTNPGTFITVLSGWSVFLSPMTGIVVSDYFLVRNGEYHIGDMYMGNSHSAYWYTSGFNWRCFAAWVLGMAPLLLLYASFCFSLPIQDASITAVSSELPRLVIYFQTTHDDEGNPISMLPLITEKNIALTHLIVCSFHINLDGEIHLNDYPPSYPLFYTLWNETLIMKEAGVKVMGMIGGAASGSFALSTLDSRNTSTFEYYYGQLHDVIVQYSLQGIDLDVEQLMTQSGITRLVKRLYADFGSDFIITLAPVASALYNGSNLSGFKYKLLEATTESYGLEMIDFYNAQFYSGFGSMSTPTTYEEIIASGWDPAQIVAGQLTSADNGSGYTSIPTLNQTVIELVEEYGTIGGIMGWEYFNSDPGGTTAPWEWAQEMTAILRPNDTVQLTITTETASKLDAAWKASVSAEAPGQSLAVEDQEVDIQPTVDYFAMINA</sequence>
<dbReference type="PROSITE" id="PS51910">
    <property type="entry name" value="GH18_2"/>
    <property type="match status" value="1"/>
</dbReference>
<reference evidence="8 9" key="1">
    <citation type="submission" date="2015-09" db="EMBL/GenBank/DDBJ databases">
        <title>Host preference determinants of Valsa canker pathogens revealed by comparative genomics.</title>
        <authorList>
            <person name="Yin Z."/>
            <person name="Huang L."/>
        </authorList>
    </citation>
    <scope>NUCLEOTIDE SEQUENCE [LARGE SCALE GENOMIC DNA]</scope>
    <source>
        <strain evidence="8 9">03-1</strain>
    </source>
</reference>
<feature type="transmembrane region" description="Helical" evidence="6">
    <location>
        <begin position="177"/>
        <end position="195"/>
    </location>
</feature>
<dbReference type="Pfam" id="PF02133">
    <property type="entry name" value="Transp_cyt_pur"/>
    <property type="match status" value="1"/>
</dbReference>
<feature type="transmembrane region" description="Helical" evidence="6">
    <location>
        <begin position="285"/>
        <end position="310"/>
    </location>
</feature>
<feature type="transmembrane region" description="Helical" evidence="6">
    <location>
        <begin position="399"/>
        <end position="424"/>
    </location>
</feature>
<dbReference type="AlphaFoldDB" id="A0A423VZU7"/>
<feature type="transmembrane region" description="Helical" evidence="6">
    <location>
        <begin position="330"/>
        <end position="355"/>
    </location>
</feature>
<keyword evidence="3 6" id="KW-0812">Transmembrane</keyword>
<accession>A0A423VZU7</accession>
<dbReference type="GO" id="GO:0005886">
    <property type="term" value="C:plasma membrane"/>
    <property type="evidence" value="ECO:0007669"/>
    <property type="project" value="TreeGrafter"/>
</dbReference>
<dbReference type="Proteomes" id="UP000283895">
    <property type="component" value="Unassembled WGS sequence"/>
</dbReference>
<feature type="transmembrane region" description="Helical" evidence="6">
    <location>
        <begin position="454"/>
        <end position="477"/>
    </location>
</feature>
<dbReference type="OrthoDB" id="2018619at2759"/>
<evidence type="ECO:0000256" key="1">
    <source>
        <dbReference type="ARBA" id="ARBA00004141"/>
    </source>
</evidence>
<comment type="subcellular location">
    <subcellularLocation>
        <location evidence="1">Membrane</location>
        <topology evidence="1">Multi-pass membrane protein</topology>
    </subcellularLocation>
</comment>
<evidence type="ECO:0000256" key="6">
    <source>
        <dbReference type="SAM" id="Phobius"/>
    </source>
</evidence>
<evidence type="ECO:0000259" key="7">
    <source>
        <dbReference type="PROSITE" id="PS51910"/>
    </source>
</evidence>